<dbReference type="VEuPathDB" id="FungiDB:P168DRAFT_290903"/>
<evidence type="ECO:0000256" key="1">
    <source>
        <dbReference type="SAM" id="SignalP"/>
    </source>
</evidence>
<dbReference type="GeneID" id="36544840"/>
<proteinExistence type="predicted"/>
<keyword evidence="1" id="KW-0732">Signal</keyword>
<feature type="signal peptide" evidence="1">
    <location>
        <begin position="1"/>
        <end position="19"/>
    </location>
</feature>
<dbReference type="OrthoDB" id="4507335at2759"/>
<dbReference type="Proteomes" id="UP000234254">
    <property type="component" value="Unassembled WGS sequence"/>
</dbReference>
<name>A0A2I1D1M3_ASPC2</name>
<gene>
    <name evidence="2" type="ORF">P168DRAFT_290903</name>
</gene>
<sequence length="232" mass="25243">MLQKTLLLGLSIYLAPALAGPLFSRAGPSEFELGDPYYLCLRDDGSIDRGATATCDRGSSAAKLNDIREGSTGDVEFFYVDETNPRRNHVLHLDCAGGHSSPVTITETAPPTTVTEIETDTIIESRSVTITRFETDTITEIPPPATVTATVTEACYDNGYGDNGYNNGYDNDGYNNNGYDNNGYNNGYNNNGYDNNGYNNGYDNNGYNNGYNNNGYNNNGYNNNGYGGNSYY</sequence>
<dbReference type="RefSeq" id="XP_024692369.1">
    <property type="nucleotide sequence ID" value="XM_024837316.1"/>
</dbReference>
<dbReference type="EMBL" id="MSFM01000007">
    <property type="protein sequence ID" value="PKY03775.1"/>
    <property type="molecule type" value="Genomic_DNA"/>
</dbReference>
<organism evidence="2 3">
    <name type="scientific">Aspergillus campestris (strain IBT 28561)</name>
    <dbReference type="NCBI Taxonomy" id="1392248"/>
    <lineage>
        <taxon>Eukaryota</taxon>
        <taxon>Fungi</taxon>
        <taxon>Dikarya</taxon>
        <taxon>Ascomycota</taxon>
        <taxon>Pezizomycotina</taxon>
        <taxon>Eurotiomycetes</taxon>
        <taxon>Eurotiomycetidae</taxon>
        <taxon>Eurotiales</taxon>
        <taxon>Aspergillaceae</taxon>
        <taxon>Aspergillus</taxon>
        <taxon>Aspergillus subgen. Circumdati</taxon>
    </lineage>
</organism>
<accession>A0A2I1D1M3</accession>
<evidence type="ECO:0000313" key="2">
    <source>
        <dbReference type="EMBL" id="PKY03775.1"/>
    </source>
</evidence>
<evidence type="ECO:0008006" key="4">
    <source>
        <dbReference type="Google" id="ProtNLM"/>
    </source>
</evidence>
<comment type="caution">
    <text evidence="2">The sequence shown here is derived from an EMBL/GenBank/DDBJ whole genome shotgun (WGS) entry which is preliminary data.</text>
</comment>
<protein>
    <recommendedName>
        <fullName evidence="4">Cyanovirin-N domain-containing protein</fullName>
    </recommendedName>
</protein>
<dbReference type="AlphaFoldDB" id="A0A2I1D1M3"/>
<evidence type="ECO:0000313" key="3">
    <source>
        <dbReference type="Proteomes" id="UP000234254"/>
    </source>
</evidence>
<feature type="chain" id="PRO_5014146012" description="Cyanovirin-N domain-containing protein" evidence="1">
    <location>
        <begin position="20"/>
        <end position="232"/>
    </location>
</feature>
<keyword evidence="3" id="KW-1185">Reference proteome</keyword>
<reference evidence="2" key="1">
    <citation type="submission" date="2016-12" db="EMBL/GenBank/DDBJ databases">
        <title>The genomes of Aspergillus section Nigri reveals drivers in fungal speciation.</title>
        <authorList>
            <consortium name="DOE Joint Genome Institute"/>
            <person name="Vesth T.C."/>
            <person name="Nybo J."/>
            <person name="Theobald S."/>
            <person name="Brandl J."/>
            <person name="Frisvad J.C."/>
            <person name="Nielsen K.F."/>
            <person name="Lyhne E.K."/>
            <person name="Kogle M.E."/>
            <person name="Kuo A."/>
            <person name="Riley R."/>
            <person name="Clum A."/>
            <person name="Nolan M."/>
            <person name="Lipzen A."/>
            <person name="Salamov A."/>
            <person name="Henrissat B."/>
            <person name="Wiebenga A."/>
            <person name="De vries R.P."/>
            <person name="Grigoriev I.V."/>
            <person name="Mortensen U.H."/>
            <person name="Andersen M.R."/>
            <person name="Baker S.E."/>
        </authorList>
    </citation>
    <scope>NUCLEOTIDE SEQUENCE</scope>
    <source>
        <strain evidence="2">IBT 28561</strain>
    </source>
</reference>